<accession>A0A2N1M8T0</accession>
<reference evidence="1 2" key="1">
    <citation type="submission" date="2016-04" db="EMBL/GenBank/DDBJ databases">
        <title>Genome analyses suggest a sexual origin of heterokaryosis in a supposedly ancient asexual fungus.</title>
        <authorList>
            <person name="Ropars J."/>
            <person name="Sedzielewska K."/>
            <person name="Noel J."/>
            <person name="Charron P."/>
            <person name="Farinelli L."/>
            <person name="Marton T."/>
            <person name="Kruger M."/>
            <person name="Pelin A."/>
            <person name="Brachmann A."/>
            <person name="Corradi N."/>
        </authorList>
    </citation>
    <scope>NUCLEOTIDE SEQUENCE [LARGE SCALE GENOMIC DNA]</scope>
    <source>
        <strain evidence="1 2">C2</strain>
    </source>
</reference>
<evidence type="ECO:0000313" key="1">
    <source>
        <dbReference type="EMBL" id="PKK58038.1"/>
    </source>
</evidence>
<protein>
    <submittedName>
        <fullName evidence="1">Uncharacterized protein</fullName>
    </submittedName>
</protein>
<feature type="non-terminal residue" evidence="1">
    <location>
        <position position="133"/>
    </location>
</feature>
<name>A0A2N1M8T0_9GLOM</name>
<gene>
    <name evidence="1" type="ORF">RhiirC2_796953</name>
</gene>
<dbReference type="AlphaFoldDB" id="A0A2N1M8T0"/>
<dbReference type="Proteomes" id="UP000233469">
    <property type="component" value="Unassembled WGS sequence"/>
</dbReference>
<organism evidence="1 2">
    <name type="scientific">Rhizophagus irregularis</name>
    <dbReference type="NCBI Taxonomy" id="588596"/>
    <lineage>
        <taxon>Eukaryota</taxon>
        <taxon>Fungi</taxon>
        <taxon>Fungi incertae sedis</taxon>
        <taxon>Mucoromycota</taxon>
        <taxon>Glomeromycotina</taxon>
        <taxon>Glomeromycetes</taxon>
        <taxon>Glomerales</taxon>
        <taxon>Glomeraceae</taxon>
        <taxon>Rhizophagus</taxon>
    </lineage>
</organism>
<dbReference type="EMBL" id="LLXL01003883">
    <property type="protein sequence ID" value="PKK58038.1"/>
    <property type="molecule type" value="Genomic_DNA"/>
</dbReference>
<evidence type="ECO:0000313" key="2">
    <source>
        <dbReference type="Proteomes" id="UP000233469"/>
    </source>
</evidence>
<comment type="caution">
    <text evidence="1">The sequence shown here is derived from an EMBL/GenBank/DDBJ whole genome shotgun (WGS) entry which is preliminary data.</text>
</comment>
<reference evidence="1 2" key="2">
    <citation type="submission" date="2017-10" db="EMBL/GenBank/DDBJ databases">
        <title>Extensive intraspecific genome diversity in a model arbuscular mycorrhizal fungus.</title>
        <authorList>
            <person name="Chen E.C.H."/>
            <person name="Morin E."/>
            <person name="Baudet D."/>
            <person name="Noel J."/>
            <person name="Ndikumana S."/>
            <person name="Charron P."/>
            <person name="St-Onge C."/>
            <person name="Giorgi J."/>
            <person name="Grigoriev I.V."/>
            <person name="Roux C."/>
            <person name="Martin F.M."/>
            <person name="Corradi N."/>
        </authorList>
    </citation>
    <scope>NUCLEOTIDE SEQUENCE [LARGE SCALE GENOMIC DNA]</scope>
    <source>
        <strain evidence="1 2">C2</strain>
    </source>
</reference>
<dbReference type="VEuPathDB" id="FungiDB:RhiirFUN_026916"/>
<proteinExistence type="predicted"/>
<sequence length="133" mass="15212">MSFRKRAKTNKANAVTIYTRIKEHPDVFRVENSLLFCNYCDLSVEWRHKSTQSLETTLLAAESKREVVEKGGAIPQASTLHQLYLPSVFENHTKTLLSIFNSKPVCIIMDELSDDCARSVVNTLFAYRQDTKL</sequence>